<comment type="similarity">
    <text evidence="2">Belongs to the EamA transporter family.</text>
</comment>
<keyword evidence="3" id="KW-1003">Cell membrane</keyword>
<name>A0ABS2NRR7_9FIRM</name>
<evidence type="ECO:0000313" key="9">
    <source>
        <dbReference type="EMBL" id="MBM7615660.1"/>
    </source>
</evidence>
<organism evidence="9 10">
    <name type="scientific">Alkaliphilus hydrothermalis</name>
    <dbReference type="NCBI Taxonomy" id="1482730"/>
    <lineage>
        <taxon>Bacteria</taxon>
        <taxon>Bacillati</taxon>
        <taxon>Bacillota</taxon>
        <taxon>Clostridia</taxon>
        <taxon>Peptostreptococcales</taxon>
        <taxon>Natronincolaceae</taxon>
        <taxon>Alkaliphilus</taxon>
    </lineage>
</organism>
<evidence type="ECO:0000256" key="1">
    <source>
        <dbReference type="ARBA" id="ARBA00004651"/>
    </source>
</evidence>
<sequence length="307" mass="34335">MIKEKKIYATLAILMTIFFWGISASSIKIALREVPPSTLAFIRFTIASFVLFVVNKISNPEMKTQIQDRRSMILCGLIGVTIYFIFENYGLSYINVANATILLASIPLFTIVAESIISRTVIDFRKGMGVILSMFGVLLVIGNSISVSTNPMEVLGSLLMIGASLSWVVYTILSKRLDGKYPTLYLSYQQNFYGAIFLIPFVLLEKNRWQPISLVSWGNIIYLALICSALCYYLYLYALKNLGPTKTNVYINLMPLIGVMAAFLILGEKLYLMQLAGGFFILLGIYVVNHLGEKPKPVPEDALITNR</sequence>
<feature type="transmembrane region" description="Helical" evidence="7">
    <location>
        <begin position="92"/>
        <end position="117"/>
    </location>
</feature>
<proteinExistence type="inferred from homology"/>
<evidence type="ECO:0000256" key="7">
    <source>
        <dbReference type="SAM" id="Phobius"/>
    </source>
</evidence>
<dbReference type="Pfam" id="PF00892">
    <property type="entry name" value="EamA"/>
    <property type="match status" value="2"/>
</dbReference>
<keyword evidence="5 7" id="KW-1133">Transmembrane helix</keyword>
<evidence type="ECO:0000256" key="6">
    <source>
        <dbReference type="ARBA" id="ARBA00023136"/>
    </source>
</evidence>
<evidence type="ECO:0000256" key="2">
    <source>
        <dbReference type="ARBA" id="ARBA00007362"/>
    </source>
</evidence>
<dbReference type="Proteomes" id="UP001314796">
    <property type="component" value="Unassembled WGS sequence"/>
</dbReference>
<comment type="caution">
    <text evidence="9">The sequence shown here is derived from an EMBL/GenBank/DDBJ whole genome shotgun (WGS) entry which is preliminary data.</text>
</comment>
<evidence type="ECO:0000256" key="3">
    <source>
        <dbReference type="ARBA" id="ARBA00022475"/>
    </source>
</evidence>
<protein>
    <submittedName>
        <fullName evidence="9">Drug/metabolite transporter (DMT)-like permease</fullName>
    </submittedName>
</protein>
<dbReference type="EMBL" id="JAFBEE010000015">
    <property type="protein sequence ID" value="MBM7615660.1"/>
    <property type="molecule type" value="Genomic_DNA"/>
</dbReference>
<comment type="subcellular location">
    <subcellularLocation>
        <location evidence="1">Cell membrane</location>
        <topology evidence="1">Multi-pass membrane protein</topology>
    </subcellularLocation>
</comment>
<dbReference type="InterPro" id="IPR037185">
    <property type="entry name" value="EmrE-like"/>
</dbReference>
<feature type="transmembrane region" description="Helical" evidence="7">
    <location>
        <begin position="7"/>
        <end position="27"/>
    </location>
</feature>
<evidence type="ECO:0000259" key="8">
    <source>
        <dbReference type="Pfam" id="PF00892"/>
    </source>
</evidence>
<feature type="transmembrane region" description="Helical" evidence="7">
    <location>
        <begin position="271"/>
        <end position="288"/>
    </location>
</feature>
<evidence type="ECO:0000313" key="10">
    <source>
        <dbReference type="Proteomes" id="UP001314796"/>
    </source>
</evidence>
<dbReference type="PANTHER" id="PTHR32322:SF18">
    <property type="entry name" value="S-ADENOSYLMETHIONINE_S-ADENOSYLHOMOCYSTEINE TRANSPORTER"/>
    <property type="match status" value="1"/>
</dbReference>
<gene>
    <name evidence="9" type="ORF">JOC73_002233</name>
</gene>
<dbReference type="InterPro" id="IPR000620">
    <property type="entry name" value="EamA_dom"/>
</dbReference>
<feature type="transmembrane region" description="Helical" evidence="7">
    <location>
        <begin position="249"/>
        <end position="265"/>
    </location>
</feature>
<dbReference type="PANTHER" id="PTHR32322">
    <property type="entry name" value="INNER MEMBRANE TRANSPORTER"/>
    <property type="match status" value="1"/>
</dbReference>
<keyword evidence="10" id="KW-1185">Reference proteome</keyword>
<reference evidence="9 10" key="1">
    <citation type="submission" date="2021-01" db="EMBL/GenBank/DDBJ databases">
        <title>Genomic Encyclopedia of Type Strains, Phase IV (KMG-IV): sequencing the most valuable type-strain genomes for metagenomic binning, comparative biology and taxonomic classification.</title>
        <authorList>
            <person name="Goeker M."/>
        </authorList>
    </citation>
    <scope>NUCLEOTIDE SEQUENCE [LARGE SCALE GENOMIC DNA]</scope>
    <source>
        <strain evidence="9 10">DSM 25890</strain>
    </source>
</reference>
<feature type="domain" description="EamA" evidence="8">
    <location>
        <begin position="10"/>
        <end position="141"/>
    </location>
</feature>
<evidence type="ECO:0000256" key="4">
    <source>
        <dbReference type="ARBA" id="ARBA00022692"/>
    </source>
</evidence>
<dbReference type="Gene3D" id="1.10.3730.20">
    <property type="match status" value="1"/>
</dbReference>
<dbReference type="SUPFAM" id="SSF103481">
    <property type="entry name" value="Multidrug resistance efflux transporter EmrE"/>
    <property type="match status" value="2"/>
</dbReference>
<feature type="domain" description="EamA" evidence="8">
    <location>
        <begin position="155"/>
        <end position="289"/>
    </location>
</feature>
<accession>A0ABS2NRR7</accession>
<evidence type="ECO:0000256" key="5">
    <source>
        <dbReference type="ARBA" id="ARBA00022989"/>
    </source>
</evidence>
<feature type="transmembrane region" description="Helical" evidence="7">
    <location>
        <begin position="70"/>
        <end position="86"/>
    </location>
</feature>
<feature type="transmembrane region" description="Helical" evidence="7">
    <location>
        <begin position="39"/>
        <end position="58"/>
    </location>
</feature>
<dbReference type="InterPro" id="IPR050638">
    <property type="entry name" value="AA-Vitamin_Transporters"/>
</dbReference>
<feature type="transmembrane region" description="Helical" evidence="7">
    <location>
        <begin position="216"/>
        <end position="237"/>
    </location>
</feature>
<feature type="transmembrane region" description="Helical" evidence="7">
    <location>
        <begin position="185"/>
        <end position="204"/>
    </location>
</feature>
<keyword evidence="6 7" id="KW-0472">Membrane</keyword>
<feature type="transmembrane region" description="Helical" evidence="7">
    <location>
        <begin position="154"/>
        <end position="173"/>
    </location>
</feature>
<dbReference type="RefSeq" id="WP_204403104.1">
    <property type="nucleotide sequence ID" value="NZ_JAFBEE010000015.1"/>
</dbReference>
<feature type="transmembrane region" description="Helical" evidence="7">
    <location>
        <begin position="129"/>
        <end position="148"/>
    </location>
</feature>
<keyword evidence="4 7" id="KW-0812">Transmembrane</keyword>